<keyword evidence="6 12" id="KW-0418">Kinase</keyword>
<dbReference type="InterPro" id="IPR003755">
    <property type="entry name" value="HPr(Ser)_kin/Pase"/>
</dbReference>
<dbReference type="GO" id="GO:0006109">
    <property type="term" value="P:regulation of carbohydrate metabolic process"/>
    <property type="evidence" value="ECO:0007669"/>
    <property type="project" value="InterPro"/>
</dbReference>
<evidence type="ECO:0000259" key="10">
    <source>
        <dbReference type="Pfam" id="PF02603"/>
    </source>
</evidence>
<feature type="domain" description="HPr kinase/phosphorylase C-terminal" evidence="11">
    <location>
        <begin position="458"/>
        <end position="609"/>
    </location>
</feature>
<reference evidence="12 13" key="1">
    <citation type="submission" date="2017-06" db="EMBL/GenBank/DDBJ databases">
        <title>Draft genome sequence of Fusobacterium nucleatum subsp. polymorphum KCOM 1330 (=ChDC F330).</title>
        <authorList>
            <person name="Kook J.-K."/>
            <person name="Park S.-N."/>
            <person name="Lim Y.K."/>
            <person name="Roh H."/>
        </authorList>
    </citation>
    <scope>NUCLEOTIDE SEQUENCE [LARGE SCALE GENOMIC DNA]</scope>
    <source>
        <strain evidence="13">KCOM 1330 (ChDC F330)</strain>
    </source>
</reference>
<evidence type="ECO:0000256" key="2">
    <source>
        <dbReference type="ARBA" id="ARBA00006883"/>
    </source>
</evidence>
<feature type="domain" description="HPr(Ser) kinase/phosphorylase N-terminal" evidence="10">
    <location>
        <begin position="327"/>
        <end position="454"/>
    </location>
</feature>
<dbReference type="PANTHER" id="PTHR30305:SF1">
    <property type="entry name" value="HPR KINASE_PHOSPHORYLASE"/>
    <property type="match status" value="1"/>
</dbReference>
<dbReference type="InterPro" id="IPR027417">
    <property type="entry name" value="P-loop_NTPase"/>
</dbReference>
<feature type="domain" description="HPr(Ser) kinase/phosphorylase N-terminal" evidence="10">
    <location>
        <begin position="6"/>
        <end position="130"/>
    </location>
</feature>
<dbReference type="Gene3D" id="3.40.1390.20">
    <property type="entry name" value="HprK N-terminal domain-like"/>
    <property type="match status" value="2"/>
</dbReference>
<dbReference type="InterPro" id="IPR011104">
    <property type="entry name" value="Hpr_kin/Pase_C"/>
</dbReference>
<accession>A0A2C6CBM9</accession>
<dbReference type="NCBIfam" id="TIGR00679">
    <property type="entry name" value="hpr-ser"/>
    <property type="match status" value="1"/>
</dbReference>
<dbReference type="Gene3D" id="3.40.50.300">
    <property type="entry name" value="P-loop containing nucleotide triphosphate hydrolases"/>
    <property type="match status" value="2"/>
</dbReference>
<dbReference type="GO" id="GO:0004674">
    <property type="term" value="F:protein serine/threonine kinase activity"/>
    <property type="evidence" value="ECO:0007669"/>
    <property type="project" value="UniProtKB-KW"/>
</dbReference>
<sequence>MYTYTTVREIVESLNLEVLNEGNLDLKIDIPNIYQIGYELVGFLDKESDELNKYINICSLKESRFIATFSKERKEKVISEYMSLDFPALIFTKDAIIAEEFYYYAKKHNKNILLSNEKASVTVRKLKFFLSKALSIEEEYENYSLMEIHGVGVLMSGYPNARKGVMIELLERGHRMITDKNLIIRRVGENDLVGYNSKKREKLGHFYLEDIKGGYVDVTDHFGVKSTRIEKKINILIVLEEWNEKEFYDRLGLDVQYEDFVGEKIQKYIIPVRKGRNLAVIIETAALTFRLRRMGLNTPLEFLTKSQEIIERKKKEREENMDTNRLPVTKLINEFDLEIKYGEDKVTSTYIKSSNVYRPSLSLIGFFDLIEEVTNIGIQIFSKIEFKFLENLCPSERVNNLKKFLTYDIPMIVLTVDANPPDYFFDLVKKSGHILAIAPYKKASQIVANFNNYLDSFFSETISVHGVLVELFGFGVLLTGKSGIGKSETALELIHRGHRLIADDMVKFFRDTQGDVVGKSAELPFFMEIRGLGIIDIKTLYGLSAVRLSKSLDMIIELQAIDSTDYMSAPSTHLYEDVLGKPIKKRILEISSGRNAAAMVEVMVMDHMSGLLGQK</sequence>
<proteinExistence type="inferred from homology"/>
<keyword evidence="5" id="KW-0547">Nucleotide-binding</keyword>
<dbReference type="RefSeq" id="WP_098994836.1">
    <property type="nucleotide sequence ID" value="NZ_CP084159.1"/>
</dbReference>
<dbReference type="GO" id="GO:0000155">
    <property type="term" value="F:phosphorelay sensor kinase activity"/>
    <property type="evidence" value="ECO:0007669"/>
    <property type="project" value="InterPro"/>
</dbReference>
<dbReference type="AlphaFoldDB" id="A0A2C6CBM9"/>
<organism evidence="12 13">
    <name type="scientific">Fusobacterium nucleatum subsp. polymorphum</name>
    <name type="common">Fusobacterium polymorphum</name>
    <dbReference type="NCBI Taxonomy" id="76857"/>
    <lineage>
        <taxon>Bacteria</taxon>
        <taxon>Fusobacteriati</taxon>
        <taxon>Fusobacteriota</taxon>
        <taxon>Fusobacteriia</taxon>
        <taxon>Fusobacteriales</taxon>
        <taxon>Fusobacteriaceae</taxon>
        <taxon>Fusobacterium</taxon>
    </lineage>
</organism>
<comment type="catalytic activity">
    <reaction evidence="1">
        <text>[HPr protein]-L-serine + ATP = [HPr protein]-O-phospho-L-serine + ADP + H(+)</text>
        <dbReference type="Rhea" id="RHEA:46600"/>
        <dbReference type="Rhea" id="RHEA-COMP:11602"/>
        <dbReference type="Rhea" id="RHEA-COMP:11603"/>
        <dbReference type="ChEBI" id="CHEBI:15378"/>
        <dbReference type="ChEBI" id="CHEBI:29999"/>
        <dbReference type="ChEBI" id="CHEBI:30616"/>
        <dbReference type="ChEBI" id="CHEBI:83421"/>
        <dbReference type="ChEBI" id="CHEBI:456216"/>
    </reaction>
</comment>
<comment type="caution">
    <text evidence="12">The sequence shown here is derived from an EMBL/GenBank/DDBJ whole genome shotgun (WGS) entry which is preliminary data.</text>
</comment>
<feature type="domain" description="HPr kinase/phosphorylase C-terminal" evidence="11">
    <location>
        <begin position="144"/>
        <end position="304"/>
    </location>
</feature>
<keyword evidence="3" id="KW-0723">Serine/threonine-protein kinase</keyword>
<dbReference type="Proteomes" id="UP000221852">
    <property type="component" value="Unassembled WGS sequence"/>
</dbReference>
<evidence type="ECO:0000256" key="9">
    <source>
        <dbReference type="ARBA" id="ARBA00047657"/>
    </source>
</evidence>
<name>A0A2C6CBM9_FUSNP</name>
<gene>
    <name evidence="12" type="primary">hprK</name>
    <name evidence="12" type="ORF">CBG59_08930</name>
</gene>
<evidence type="ECO:0000256" key="3">
    <source>
        <dbReference type="ARBA" id="ARBA00022527"/>
    </source>
</evidence>
<evidence type="ECO:0000256" key="6">
    <source>
        <dbReference type="ARBA" id="ARBA00022777"/>
    </source>
</evidence>
<keyword evidence="8" id="KW-0511">Multifunctional enzyme</keyword>
<evidence type="ECO:0000256" key="5">
    <source>
        <dbReference type="ARBA" id="ARBA00022741"/>
    </source>
</evidence>
<dbReference type="EMBL" id="NIRQ01000001">
    <property type="protein sequence ID" value="PHI13794.1"/>
    <property type="molecule type" value="Genomic_DNA"/>
</dbReference>
<comment type="similarity">
    <text evidence="2">Belongs to the HPrK/P family.</text>
</comment>
<dbReference type="InterPro" id="IPR011126">
    <property type="entry name" value="Hpr_kin/Pase_Hpr_N"/>
</dbReference>
<evidence type="ECO:0000256" key="4">
    <source>
        <dbReference type="ARBA" id="ARBA00022679"/>
    </source>
</evidence>
<evidence type="ECO:0000256" key="1">
    <source>
        <dbReference type="ARBA" id="ARBA00001120"/>
    </source>
</evidence>
<dbReference type="InterPro" id="IPR028979">
    <property type="entry name" value="Ser_kin/Pase_Hpr-like_N_sf"/>
</dbReference>
<evidence type="ECO:0000313" key="13">
    <source>
        <dbReference type="Proteomes" id="UP000221852"/>
    </source>
</evidence>
<keyword evidence="7" id="KW-0067">ATP-binding</keyword>
<keyword evidence="4" id="KW-0808">Transferase</keyword>
<protein>
    <submittedName>
        <fullName evidence="12">HPr(Ser) kinase/phosphatase</fullName>
    </submittedName>
</protein>
<dbReference type="PANTHER" id="PTHR30305">
    <property type="entry name" value="PROTEIN YJDM-RELATED"/>
    <property type="match status" value="1"/>
</dbReference>
<dbReference type="Pfam" id="PF07475">
    <property type="entry name" value="Hpr_kinase_C"/>
    <property type="match status" value="2"/>
</dbReference>
<evidence type="ECO:0000259" key="11">
    <source>
        <dbReference type="Pfam" id="PF07475"/>
    </source>
</evidence>
<evidence type="ECO:0000313" key="12">
    <source>
        <dbReference type="EMBL" id="PHI13794.1"/>
    </source>
</evidence>
<dbReference type="Pfam" id="PF02603">
    <property type="entry name" value="Hpr_kinase_N"/>
    <property type="match status" value="2"/>
</dbReference>
<evidence type="ECO:0000256" key="7">
    <source>
        <dbReference type="ARBA" id="ARBA00022840"/>
    </source>
</evidence>
<dbReference type="CDD" id="cd01918">
    <property type="entry name" value="HprK_C"/>
    <property type="match status" value="2"/>
</dbReference>
<comment type="catalytic activity">
    <reaction evidence="9">
        <text>[HPr protein]-O-phospho-L-serine + phosphate + H(+) = [HPr protein]-L-serine + diphosphate</text>
        <dbReference type="Rhea" id="RHEA:46604"/>
        <dbReference type="Rhea" id="RHEA-COMP:11602"/>
        <dbReference type="Rhea" id="RHEA-COMP:11603"/>
        <dbReference type="ChEBI" id="CHEBI:15378"/>
        <dbReference type="ChEBI" id="CHEBI:29999"/>
        <dbReference type="ChEBI" id="CHEBI:33019"/>
        <dbReference type="ChEBI" id="CHEBI:43474"/>
        <dbReference type="ChEBI" id="CHEBI:83421"/>
    </reaction>
</comment>
<evidence type="ECO:0000256" key="8">
    <source>
        <dbReference type="ARBA" id="ARBA00023268"/>
    </source>
</evidence>
<dbReference type="GO" id="GO:0005524">
    <property type="term" value="F:ATP binding"/>
    <property type="evidence" value="ECO:0007669"/>
    <property type="project" value="UniProtKB-KW"/>
</dbReference>
<dbReference type="SUPFAM" id="SSF53795">
    <property type="entry name" value="PEP carboxykinase-like"/>
    <property type="match status" value="2"/>
</dbReference>
<dbReference type="SUPFAM" id="SSF75138">
    <property type="entry name" value="HprK N-terminal domain-like"/>
    <property type="match status" value="2"/>
</dbReference>